<name>A0AAV4QDF8_9ARAC</name>
<reference evidence="1 2" key="1">
    <citation type="submission" date="2021-06" db="EMBL/GenBank/DDBJ databases">
        <title>Caerostris darwini draft genome.</title>
        <authorList>
            <person name="Kono N."/>
            <person name="Arakawa K."/>
        </authorList>
    </citation>
    <scope>NUCLEOTIDE SEQUENCE [LARGE SCALE GENOMIC DNA]</scope>
</reference>
<keyword evidence="2" id="KW-1185">Reference proteome</keyword>
<evidence type="ECO:0000313" key="1">
    <source>
        <dbReference type="EMBL" id="GIY07429.1"/>
    </source>
</evidence>
<organism evidence="1 2">
    <name type="scientific">Caerostris darwini</name>
    <dbReference type="NCBI Taxonomy" id="1538125"/>
    <lineage>
        <taxon>Eukaryota</taxon>
        <taxon>Metazoa</taxon>
        <taxon>Ecdysozoa</taxon>
        <taxon>Arthropoda</taxon>
        <taxon>Chelicerata</taxon>
        <taxon>Arachnida</taxon>
        <taxon>Araneae</taxon>
        <taxon>Araneomorphae</taxon>
        <taxon>Entelegynae</taxon>
        <taxon>Araneoidea</taxon>
        <taxon>Araneidae</taxon>
        <taxon>Caerostris</taxon>
    </lineage>
</organism>
<dbReference type="Proteomes" id="UP001054837">
    <property type="component" value="Unassembled WGS sequence"/>
</dbReference>
<dbReference type="EMBL" id="BPLQ01004339">
    <property type="protein sequence ID" value="GIY07429.1"/>
    <property type="molecule type" value="Genomic_DNA"/>
</dbReference>
<proteinExistence type="predicted"/>
<accession>A0AAV4QDF8</accession>
<evidence type="ECO:0000313" key="2">
    <source>
        <dbReference type="Proteomes" id="UP001054837"/>
    </source>
</evidence>
<protein>
    <submittedName>
        <fullName evidence="1">Uncharacterized protein</fullName>
    </submittedName>
</protein>
<dbReference type="AlphaFoldDB" id="A0AAV4QDF8"/>
<comment type="caution">
    <text evidence="1">The sequence shown here is derived from an EMBL/GenBank/DDBJ whole genome shotgun (WGS) entry which is preliminary data.</text>
</comment>
<sequence>MADRELQFRSRDVEERSVHCFSDRQGCKMAVATEPKVEPCHRKGHLCHRSSQSGESQKVLKYSIWNTDSQLSPSTSRLKQRITSAHFLETVREMRRTKWRCWM</sequence>
<gene>
    <name evidence="1" type="ORF">CDAR_622311</name>
</gene>